<accession>A0ACA9R8T0</accession>
<name>A0ACA9R8T0_9GLOM</name>
<dbReference type="EMBL" id="CAJVPT010072535">
    <property type="protein sequence ID" value="CAG8781916.1"/>
    <property type="molecule type" value="Genomic_DNA"/>
</dbReference>
<evidence type="ECO:0000313" key="1">
    <source>
        <dbReference type="EMBL" id="CAG8781916.1"/>
    </source>
</evidence>
<dbReference type="Proteomes" id="UP000789525">
    <property type="component" value="Unassembled WGS sequence"/>
</dbReference>
<feature type="non-terminal residue" evidence="1">
    <location>
        <position position="168"/>
    </location>
</feature>
<keyword evidence="2" id="KW-1185">Reference proteome</keyword>
<gene>
    <name evidence="1" type="ORF">ACOLOM_LOCUS14356</name>
</gene>
<organism evidence="1 2">
    <name type="scientific">Acaulospora colombiana</name>
    <dbReference type="NCBI Taxonomy" id="27376"/>
    <lineage>
        <taxon>Eukaryota</taxon>
        <taxon>Fungi</taxon>
        <taxon>Fungi incertae sedis</taxon>
        <taxon>Mucoromycota</taxon>
        <taxon>Glomeromycotina</taxon>
        <taxon>Glomeromycetes</taxon>
        <taxon>Diversisporales</taxon>
        <taxon>Acaulosporaceae</taxon>
        <taxon>Acaulospora</taxon>
    </lineage>
</organism>
<proteinExistence type="predicted"/>
<reference evidence="1" key="1">
    <citation type="submission" date="2021-06" db="EMBL/GenBank/DDBJ databases">
        <authorList>
            <person name="Kallberg Y."/>
            <person name="Tangrot J."/>
            <person name="Rosling A."/>
        </authorList>
    </citation>
    <scope>NUCLEOTIDE SEQUENCE</scope>
    <source>
        <strain evidence="1">CL356</strain>
    </source>
</reference>
<sequence>MCDNFDQLQIAIRTLSAASTIYFDCEGYELGRTDGRLAIISMGAIEKEQGEERLSTFLIDVLAFQGKRKKKQLIPIFDIIQSSTIVKVVFDGRSDASELLHGSNVTLRRVVDLQIADITSRKQRGETTLRRLERLRGFLPRREIEENASLLRQVQRLNGLISALVEHG</sequence>
<protein>
    <submittedName>
        <fullName evidence="1">15757_t:CDS:1</fullName>
    </submittedName>
</protein>
<evidence type="ECO:0000313" key="2">
    <source>
        <dbReference type="Proteomes" id="UP000789525"/>
    </source>
</evidence>
<comment type="caution">
    <text evidence="1">The sequence shown here is derived from an EMBL/GenBank/DDBJ whole genome shotgun (WGS) entry which is preliminary data.</text>
</comment>